<dbReference type="Proteomes" id="UP000267029">
    <property type="component" value="Unassembled WGS sequence"/>
</dbReference>
<gene>
    <name evidence="1" type="ORF">MCOS_LOCUS7906</name>
</gene>
<proteinExistence type="predicted"/>
<evidence type="ECO:0000313" key="1">
    <source>
        <dbReference type="EMBL" id="VDD81903.1"/>
    </source>
</evidence>
<name>A0A0R3UK29_MESCO</name>
<reference evidence="1 2" key="1">
    <citation type="submission" date="2018-10" db="EMBL/GenBank/DDBJ databases">
        <authorList>
            <consortium name="Pathogen Informatics"/>
        </authorList>
    </citation>
    <scope>NUCLEOTIDE SEQUENCE [LARGE SCALE GENOMIC DNA]</scope>
</reference>
<protein>
    <submittedName>
        <fullName evidence="1 3">Uncharacterized protein</fullName>
    </submittedName>
</protein>
<accession>A0A0R3UK29</accession>
<sequence>MMDIALFRNSTQRLGPRASLEVQLALFSDLSIAANSLGHLWVCLSQILRFVDDTKLGGSDVSDSAKAVNCPRHLFAIRDGAIPAKLPRCVAITFGAVLHKHTSLRLPIDVAFVGRINLQHLSMLSPRPQAHGPPPSQRSRRFCEHARSVILVAHASATYRTSHHSDACALTSSSELY</sequence>
<dbReference type="WBParaSite" id="MCU_004737-RA">
    <property type="protein sequence ID" value="MCU_004737-RA"/>
    <property type="gene ID" value="MCU_004737"/>
</dbReference>
<keyword evidence="2" id="KW-1185">Reference proteome</keyword>
<dbReference type="AlphaFoldDB" id="A0A0R3UK29"/>
<reference evidence="3" key="2">
    <citation type="submission" date="2019-11" db="UniProtKB">
        <authorList>
            <consortium name="WormBaseParasite"/>
        </authorList>
    </citation>
    <scope>IDENTIFICATION</scope>
</reference>
<organism evidence="1 2">
    <name type="scientific">Mesocestoides corti</name>
    <name type="common">Flatworm</name>
    <dbReference type="NCBI Taxonomy" id="53468"/>
    <lineage>
        <taxon>Eukaryota</taxon>
        <taxon>Metazoa</taxon>
        <taxon>Spiralia</taxon>
        <taxon>Lophotrochozoa</taxon>
        <taxon>Platyhelminthes</taxon>
        <taxon>Cestoda</taxon>
        <taxon>Eucestoda</taxon>
        <taxon>Cyclophyllidea</taxon>
        <taxon>Mesocestoididae</taxon>
        <taxon>Mesocestoides</taxon>
    </lineage>
</organism>
<dbReference type="EMBL" id="UXSR01005424">
    <property type="protein sequence ID" value="VDD81903.1"/>
    <property type="molecule type" value="Genomic_DNA"/>
</dbReference>
<evidence type="ECO:0000313" key="3">
    <source>
        <dbReference type="WBParaSite" id="MCU_004737-RA"/>
    </source>
</evidence>
<evidence type="ECO:0000313" key="2">
    <source>
        <dbReference type="Proteomes" id="UP000267029"/>
    </source>
</evidence>